<proteinExistence type="predicted"/>
<evidence type="ECO:0000313" key="3">
    <source>
        <dbReference type="Proteomes" id="UP000008495"/>
    </source>
</evidence>
<dbReference type="EMBL" id="BAGZ01000019">
    <property type="protein sequence ID" value="GAB79100.1"/>
    <property type="molecule type" value="Genomic_DNA"/>
</dbReference>
<accession>K6VUU9</accession>
<comment type="caution">
    <text evidence="2">The sequence shown here is derived from an EMBL/GenBank/DDBJ whole genome shotgun (WGS) entry which is preliminary data.</text>
</comment>
<feature type="compositionally biased region" description="Polar residues" evidence="1">
    <location>
        <begin position="1"/>
        <end position="16"/>
    </location>
</feature>
<evidence type="ECO:0000313" key="2">
    <source>
        <dbReference type="EMBL" id="GAB79100.1"/>
    </source>
</evidence>
<dbReference type="RefSeq" id="WP_006503857.1">
    <property type="nucleotide sequence ID" value="NZ_BAGZ01000019.1"/>
</dbReference>
<name>K6VUU9_9MICO</name>
<dbReference type="AlphaFoldDB" id="K6VUU9"/>
<organism evidence="2 3">
    <name type="scientific">Austwickia chelonae NBRC 105200</name>
    <dbReference type="NCBI Taxonomy" id="1184607"/>
    <lineage>
        <taxon>Bacteria</taxon>
        <taxon>Bacillati</taxon>
        <taxon>Actinomycetota</taxon>
        <taxon>Actinomycetes</taxon>
        <taxon>Micrococcales</taxon>
        <taxon>Dermatophilaceae</taxon>
        <taxon>Austwickia</taxon>
    </lineage>
</organism>
<gene>
    <name evidence="2" type="ORF">AUCHE_19_00030</name>
</gene>
<keyword evidence="3" id="KW-1185">Reference proteome</keyword>
<evidence type="ECO:0000256" key="1">
    <source>
        <dbReference type="SAM" id="MobiDB-lite"/>
    </source>
</evidence>
<dbReference type="Proteomes" id="UP000008495">
    <property type="component" value="Unassembled WGS sequence"/>
</dbReference>
<feature type="region of interest" description="Disordered" evidence="1">
    <location>
        <begin position="63"/>
        <end position="83"/>
    </location>
</feature>
<sequence>MQTQARPLSPGKTSLSGLRRRATGRYDFPYPQVTPRVGTMFTLEDLDLSEELEFFRAHGTDLMSAPAQDDQPTTSPEADARLHPADYFIAGH</sequence>
<protein>
    <submittedName>
        <fullName evidence="2">Uncharacterized protein</fullName>
    </submittedName>
</protein>
<reference evidence="2 3" key="1">
    <citation type="submission" date="2012-08" db="EMBL/GenBank/DDBJ databases">
        <title>Whole genome shotgun sequence of Austwickia chelonae NBRC 105200.</title>
        <authorList>
            <person name="Yoshida I."/>
            <person name="Hosoyama A."/>
            <person name="Tsuchikane K."/>
            <person name="Katsumata H."/>
            <person name="Ando Y."/>
            <person name="Ohji S."/>
            <person name="Hamada M."/>
            <person name="Tamura T."/>
            <person name="Yamazoe A."/>
            <person name="Yamazaki S."/>
            <person name="Fujita N."/>
        </authorList>
    </citation>
    <scope>NUCLEOTIDE SEQUENCE [LARGE SCALE GENOMIC DNA]</scope>
    <source>
        <strain evidence="2 3">NBRC 105200</strain>
    </source>
</reference>
<feature type="region of interest" description="Disordered" evidence="1">
    <location>
        <begin position="1"/>
        <end position="21"/>
    </location>
</feature>